<dbReference type="Proteomes" id="UP000324800">
    <property type="component" value="Unassembled WGS sequence"/>
</dbReference>
<reference evidence="2 3" key="1">
    <citation type="submission" date="2019-03" db="EMBL/GenBank/DDBJ databases">
        <title>Single cell metagenomics reveals metabolic interactions within the superorganism composed of flagellate Streblomastix strix and complex community of Bacteroidetes bacteria on its surface.</title>
        <authorList>
            <person name="Treitli S.C."/>
            <person name="Kolisko M."/>
            <person name="Husnik F."/>
            <person name="Keeling P."/>
            <person name="Hampl V."/>
        </authorList>
    </citation>
    <scope>NUCLEOTIDE SEQUENCE [LARGE SCALE GENOMIC DNA]</scope>
    <source>
        <strain evidence="2">ST1C</strain>
    </source>
</reference>
<feature type="region of interest" description="Disordered" evidence="1">
    <location>
        <begin position="1"/>
        <end position="36"/>
    </location>
</feature>
<feature type="non-terminal residue" evidence="2">
    <location>
        <position position="430"/>
    </location>
</feature>
<evidence type="ECO:0000313" key="2">
    <source>
        <dbReference type="EMBL" id="KAA6363054.1"/>
    </source>
</evidence>
<dbReference type="AlphaFoldDB" id="A0A5J4TXK8"/>
<accession>A0A5J4TXK8</accession>
<gene>
    <name evidence="2" type="ORF">EZS28_041419</name>
</gene>
<proteinExistence type="predicted"/>
<feature type="compositionally biased region" description="Basic and acidic residues" evidence="1">
    <location>
        <begin position="20"/>
        <end position="36"/>
    </location>
</feature>
<feature type="compositionally biased region" description="Basic residues" evidence="1">
    <location>
        <begin position="277"/>
        <end position="291"/>
    </location>
</feature>
<comment type="caution">
    <text evidence="2">The sequence shown here is derived from an EMBL/GenBank/DDBJ whole genome shotgun (WGS) entry which is preliminary data.</text>
</comment>
<feature type="compositionally biased region" description="Basic and acidic residues" evidence="1">
    <location>
        <begin position="250"/>
        <end position="265"/>
    </location>
</feature>
<name>A0A5J4TXK8_9EUKA</name>
<protein>
    <submittedName>
        <fullName evidence="2">Uncharacterized protein</fullName>
    </submittedName>
</protein>
<evidence type="ECO:0000256" key="1">
    <source>
        <dbReference type="SAM" id="MobiDB-lite"/>
    </source>
</evidence>
<feature type="region of interest" description="Disordered" evidence="1">
    <location>
        <begin position="250"/>
        <end position="299"/>
    </location>
</feature>
<sequence length="430" mass="50463">MIQTEKEESALEAQNKHRRDNLDKENQKKNFGKGENRAAEKFKEGLHRLESYNVKQSIALEVDERLPLPNYVNNMQDAMLINTTISPLRLNFSQDSSSKINFTYPPPDLANNNQLSFFEYHVRNDTNKIQLPLTPQIFPENLIQPNSPQMQFQTIEVDFQKDEDLDKQIRQLQEERYLLRLKFEFEVHDIVFGDIYYPSDLNINEVDKQSQSENSEETKDPQSKQDENGKHIMMDKQYENENAAKAKVSLMKEKQQEKEMDKQSQSDDSQETGTTRPRMKRARHKRDKKTKVLQPRKEKNLNNLNEDQTRNLRSGTKIFLQKPEVKKERKYTPNKSKILQDNHTSHLTQPKGELLTSKSIHVGLNVDSGMSNHPALRLKQFSLGSISFQLPLFWIRMERGNRMENHQVRNFRLSTDRCLAPKVKVIHSKE</sequence>
<organism evidence="2 3">
    <name type="scientific">Streblomastix strix</name>
    <dbReference type="NCBI Taxonomy" id="222440"/>
    <lineage>
        <taxon>Eukaryota</taxon>
        <taxon>Metamonada</taxon>
        <taxon>Preaxostyla</taxon>
        <taxon>Oxymonadida</taxon>
        <taxon>Streblomastigidae</taxon>
        <taxon>Streblomastix</taxon>
    </lineage>
</organism>
<evidence type="ECO:0000313" key="3">
    <source>
        <dbReference type="Proteomes" id="UP000324800"/>
    </source>
</evidence>
<feature type="region of interest" description="Disordered" evidence="1">
    <location>
        <begin position="207"/>
        <end position="229"/>
    </location>
</feature>
<dbReference type="EMBL" id="SNRW01023380">
    <property type="protein sequence ID" value="KAA6363054.1"/>
    <property type="molecule type" value="Genomic_DNA"/>
</dbReference>